<dbReference type="RefSeq" id="XP_043171900.1">
    <property type="nucleotide sequence ID" value="XM_043315965.1"/>
</dbReference>
<dbReference type="Proteomes" id="UP000676310">
    <property type="component" value="Unassembled WGS sequence"/>
</dbReference>
<proteinExistence type="predicted"/>
<reference evidence="2" key="1">
    <citation type="submission" date="2021-05" db="EMBL/GenBank/DDBJ databases">
        <authorList>
            <person name="Stam R."/>
        </authorList>
    </citation>
    <scope>NUCLEOTIDE SEQUENCE</scope>
    <source>
        <strain evidence="2">CS162</strain>
    </source>
</reference>
<dbReference type="EMBL" id="CAJRGZ010000023">
    <property type="protein sequence ID" value="CAG5177682.1"/>
    <property type="molecule type" value="Genomic_DNA"/>
</dbReference>
<feature type="compositionally biased region" description="Basic and acidic residues" evidence="1">
    <location>
        <begin position="630"/>
        <end position="645"/>
    </location>
</feature>
<keyword evidence="3" id="KW-1185">Reference proteome</keyword>
<gene>
    <name evidence="2" type="ORF">ALTATR162_LOCUS8335</name>
</gene>
<dbReference type="OrthoDB" id="3935714at2759"/>
<organism evidence="2 3">
    <name type="scientific">Alternaria atra</name>
    <dbReference type="NCBI Taxonomy" id="119953"/>
    <lineage>
        <taxon>Eukaryota</taxon>
        <taxon>Fungi</taxon>
        <taxon>Dikarya</taxon>
        <taxon>Ascomycota</taxon>
        <taxon>Pezizomycotina</taxon>
        <taxon>Dothideomycetes</taxon>
        <taxon>Pleosporomycetidae</taxon>
        <taxon>Pleosporales</taxon>
        <taxon>Pleosporineae</taxon>
        <taxon>Pleosporaceae</taxon>
        <taxon>Alternaria</taxon>
        <taxon>Alternaria sect. Ulocladioides</taxon>
    </lineage>
</organism>
<name>A0A8J2I6C8_9PLEO</name>
<evidence type="ECO:0000256" key="1">
    <source>
        <dbReference type="SAM" id="MobiDB-lite"/>
    </source>
</evidence>
<dbReference type="AlphaFoldDB" id="A0A8J2I6C8"/>
<sequence length="645" mass="72281">MKDRMFTENDVKNIFALFPPQQTSDFVPRLALSSSGHGFATLQFVQAQFRSRVTKETQRISLSALASDLDIDQLLVHQLVRNHPRLCILSANEESIIPIDERDAIGKKAIDLLSGGLVFKADFVAQQDVSPKSLDFLLSDQNDEVLETNGYVYTRLYADRTVETVKSMVRKALNDIQTVTIKPEDLSNNPPTWFILQTLEKAMQSEDFASKINVQENTNSVSCTPKQYLETKRDTTVQDLQSGALAYLDLQKFASEFPELFPTYQDVSSHFQQLSGIDIIESFAVSQTWISNVEQDCVQILEQEGCTLDVTEVIGSRLPPSILDTVAARAKDSIVAHFSENSEGLKIVRIGPLILTETRRDGALDELAGYAKQDAKAQWRNLQDDPTRAENIKFTRDRIKAMIPPTGLVQRLLFDQRPVEKTLEEDFWSTISAYEAPNEEDFATYWTDRLLTRYTIYNSSLTSITDQKLHDQLAELLATYTHKDLISDTIAKARAQGLVLSRKTRKNLARLSSIVDATKNPDTTSISSALDRFNKKQNIAPPSADSLSAAKQSMLDDMLRRLQKQKASDGPVLFLTLVIVLFAKQRGGMVYATGKFAPKLLKLLKGVLGEEQFAKVEGWKEAAKSNTLSAEDRRDMAEMASREGS</sequence>
<feature type="region of interest" description="Disordered" evidence="1">
    <location>
        <begin position="624"/>
        <end position="645"/>
    </location>
</feature>
<evidence type="ECO:0000313" key="2">
    <source>
        <dbReference type="EMBL" id="CAG5177682.1"/>
    </source>
</evidence>
<dbReference type="GeneID" id="67020434"/>
<comment type="caution">
    <text evidence="2">The sequence shown here is derived from an EMBL/GenBank/DDBJ whole genome shotgun (WGS) entry which is preliminary data.</text>
</comment>
<evidence type="ECO:0000313" key="3">
    <source>
        <dbReference type="Proteomes" id="UP000676310"/>
    </source>
</evidence>
<accession>A0A8J2I6C8</accession>
<protein>
    <submittedName>
        <fullName evidence="2">Uncharacterized protein</fullName>
    </submittedName>
</protein>